<evidence type="ECO:0000256" key="1">
    <source>
        <dbReference type="SAM" id="Phobius"/>
    </source>
</evidence>
<organism evidence="2 3">
    <name type="scientific">Roseburia faecis</name>
    <dbReference type="NCBI Taxonomy" id="301302"/>
    <lineage>
        <taxon>Bacteria</taxon>
        <taxon>Bacillati</taxon>
        <taxon>Bacillota</taxon>
        <taxon>Clostridia</taxon>
        <taxon>Lachnospirales</taxon>
        <taxon>Lachnospiraceae</taxon>
        <taxon>Roseburia</taxon>
    </lineage>
</organism>
<keyword evidence="1" id="KW-0472">Membrane</keyword>
<keyword evidence="1" id="KW-0812">Transmembrane</keyword>
<feature type="transmembrane region" description="Helical" evidence="1">
    <location>
        <begin position="126"/>
        <end position="145"/>
    </location>
</feature>
<dbReference type="RefSeq" id="WP_141652763.1">
    <property type="nucleotide sequence ID" value="NZ_CP173697.1"/>
</dbReference>
<dbReference type="OrthoDB" id="7062363at2"/>
<gene>
    <name evidence="2" type="ORF">M72_16331</name>
</gene>
<reference evidence="3" key="1">
    <citation type="submission" date="2015-05" db="EMBL/GenBank/DDBJ databases">
        <authorList>
            <consortium name="Pathogen Informatics"/>
        </authorList>
    </citation>
    <scope>NUCLEOTIDE SEQUENCE [LARGE SCALE GENOMIC DNA]</scope>
    <source>
        <strain evidence="3">M72</strain>
    </source>
</reference>
<proteinExistence type="predicted"/>
<protein>
    <recommendedName>
        <fullName evidence="4">DUF2798 domain-containing protein</fullName>
    </recommendedName>
</protein>
<feature type="transmembrane region" description="Helical" evidence="1">
    <location>
        <begin position="9"/>
        <end position="28"/>
    </location>
</feature>
<keyword evidence="3" id="KW-1185">Reference proteome</keyword>
<evidence type="ECO:0000313" key="3">
    <source>
        <dbReference type="Proteomes" id="UP000049979"/>
    </source>
</evidence>
<dbReference type="InterPro" id="IPR021529">
    <property type="entry name" value="DUF2798"/>
</dbReference>
<evidence type="ECO:0008006" key="4">
    <source>
        <dbReference type="Google" id="ProtNLM"/>
    </source>
</evidence>
<dbReference type="Pfam" id="PF11391">
    <property type="entry name" value="DUF2798"/>
    <property type="match status" value="1"/>
</dbReference>
<feature type="transmembrane region" description="Helical" evidence="1">
    <location>
        <begin position="40"/>
        <end position="61"/>
    </location>
</feature>
<accession>A0A0M6WYC3</accession>
<name>A0A0M6WYC3_9FIRM</name>
<dbReference type="Proteomes" id="UP000049979">
    <property type="component" value="Unassembled WGS sequence"/>
</dbReference>
<dbReference type="EMBL" id="CVRR01000071">
    <property type="protein sequence ID" value="CRL42671.1"/>
    <property type="molecule type" value="Genomic_DNA"/>
</dbReference>
<keyword evidence="1" id="KW-1133">Transmembrane helix</keyword>
<evidence type="ECO:0000313" key="2">
    <source>
        <dbReference type="EMBL" id="CRL42671.1"/>
    </source>
</evidence>
<sequence length="173" mass="19779">MPRTRGESIFFTAITAWMMVYVMTVYNTVLATGSFTNTTFLIALKGMWIEYIIIGLLAYFVSGHLSKMCAFRVVQPGDRPIFIIFAIQTFTVIWQVAFASVIGVYHGHGFTANFTPDYLMTYCKNFIMAFPLQLIFVGPLARLIFRTLFINHKKEKSTNEIQNDDEKIVAKTM</sequence>
<feature type="transmembrane region" description="Helical" evidence="1">
    <location>
        <begin position="81"/>
        <end position="106"/>
    </location>
</feature>
<dbReference type="AlphaFoldDB" id="A0A0M6WYC3"/>